<accession>M4B2S5</accession>
<dbReference type="AlphaFoldDB" id="M4B2S5"/>
<protein>
    <submittedName>
        <fullName evidence="2">Uncharacterized protein</fullName>
    </submittedName>
</protein>
<dbReference type="eggNOG" id="KOG3395">
    <property type="taxonomic scope" value="Eukaryota"/>
</dbReference>
<feature type="compositionally biased region" description="Acidic residues" evidence="1">
    <location>
        <begin position="200"/>
        <end position="219"/>
    </location>
</feature>
<sequence length="266" mass="29935">MPTDGVAFSAYNSTTTDDYNAFLPSSDESISDAEDVPFSAPIYDPVEDLTSTFASSTNSIQSRANVLTPTSSLNTSIHTDKKPKPTRKQGNVPILRAINPGGKIDNEPNVSTRHLARYNARKTQLEDALDTALGSNLNGKAPFRFTTQHDKRFEDEVEEEVSKASPARGVVLKVERCAPEKKHLGRRRPVSGREERKTEDESDEDESDEDERFEPDPLYDEQLDDADKQWVQNHFSRSLWLQTELMIRMMLGDPYLVASFCGCMWV</sequence>
<dbReference type="EMBL" id="JH598094">
    <property type="status" value="NOT_ANNOTATED_CDS"/>
    <property type="molecule type" value="Genomic_DNA"/>
</dbReference>
<reference evidence="3" key="1">
    <citation type="journal article" date="2010" name="Science">
        <title>Signatures of adaptation to obligate biotrophy in the Hyaloperonospora arabidopsidis genome.</title>
        <authorList>
            <person name="Baxter L."/>
            <person name="Tripathy S."/>
            <person name="Ishaque N."/>
            <person name="Boot N."/>
            <person name="Cabral A."/>
            <person name="Kemen E."/>
            <person name="Thines M."/>
            <person name="Ah-Fong A."/>
            <person name="Anderson R."/>
            <person name="Badejoko W."/>
            <person name="Bittner-Eddy P."/>
            <person name="Boore J.L."/>
            <person name="Chibucos M.C."/>
            <person name="Coates M."/>
            <person name="Dehal P."/>
            <person name="Delehaunty K."/>
            <person name="Dong S."/>
            <person name="Downton P."/>
            <person name="Dumas B."/>
            <person name="Fabro G."/>
            <person name="Fronick C."/>
            <person name="Fuerstenberg S.I."/>
            <person name="Fulton L."/>
            <person name="Gaulin E."/>
            <person name="Govers F."/>
            <person name="Hughes L."/>
            <person name="Humphray S."/>
            <person name="Jiang R.H."/>
            <person name="Judelson H."/>
            <person name="Kamoun S."/>
            <person name="Kyung K."/>
            <person name="Meijer H."/>
            <person name="Minx P."/>
            <person name="Morris P."/>
            <person name="Nelson J."/>
            <person name="Phuntumart V."/>
            <person name="Qutob D."/>
            <person name="Rehmany A."/>
            <person name="Rougon-Cardoso A."/>
            <person name="Ryden P."/>
            <person name="Torto-Alalibo T."/>
            <person name="Studholme D."/>
            <person name="Wang Y."/>
            <person name="Win J."/>
            <person name="Wood J."/>
            <person name="Clifton S.W."/>
            <person name="Rogers J."/>
            <person name="Van den Ackerveken G."/>
            <person name="Jones J.D."/>
            <person name="McDowell J.M."/>
            <person name="Beynon J."/>
            <person name="Tyler B.M."/>
        </authorList>
    </citation>
    <scope>NUCLEOTIDE SEQUENCE [LARGE SCALE GENOMIC DNA]</scope>
    <source>
        <strain evidence="3">Emoy2</strain>
    </source>
</reference>
<dbReference type="VEuPathDB" id="FungiDB:HpaG800573"/>
<dbReference type="Proteomes" id="UP000011713">
    <property type="component" value="Unassembled WGS sequence"/>
</dbReference>
<reference evidence="2" key="2">
    <citation type="submission" date="2015-06" db="UniProtKB">
        <authorList>
            <consortium name="EnsemblProtists"/>
        </authorList>
    </citation>
    <scope>IDENTIFICATION</scope>
    <source>
        <strain evidence="2">Emoy2</strain>
    </source>
</reference>
<organism evidence="2 3">
    <name type="scientific">Hyaloperonospora arabidopsidis (strain Emoy2)</name>
    <name type="common">Downy mildew agent</name>
    <name type="synonym">Peronospora arabidopsidis</name>
    <dbReference type="NCBI Taxonomy" id="559515"/>
    <lineage>
        <taxon>Eukaryota</taxon>
        <taxon>Sar</taxon>
        <taxon>Stramenopiles</taxon>
        <taxon>Oomycota</taxon>
        <taxon>Peronosporomycetes</taxon>
        <taxon>Peronosporales</taxon>
        <taxon>Peronosporaceae</taxon>
        <taxon>Hyaloperonospora</taxon>
    </lineage>
</organism>
<proteinExistence type="predicted"/>
<evidence type="ECO:0000313" key="3">
    <source>
        <dbReference type="Proteomes" id="UP000011713"/>
    </source>
</evidence>
<dbReference type="InParanoid" id="M4B2S5"/>
<evidence type="ECO:0000256" key="1">
    <source>
        <dbReference type="SAM" id="MobiDB-lite"/>
    </source>
</evidence>
<dbReference type="EnsemblProtists" id="HpaT800573">
    <property type="protein sequence ID" value="HpaP800573"/>
    <property type="gene ID" value="HpaG800573"/>
</dbReference>
<feature type="region of interest" description="Disordered" evidence="1">
    <location>
        <begin position="182"/>
        <end position="219"/>
    </location>
</feature>
<evidence type="ECO:0000313" key="2">
    <source>
        <dbReference type="EnsemblProtists" id="HpaP800573"/>
    </source>
</evidence>
<name>M4B2S5_HYAAE</name>
<dbReference type="HOGENOM" id="CLU_1047495_0_0_1"/>
<keyword evidence="3" id="KW-1185">Reference proteome</keyword>
<dbReference type="STRING" id="559515.M4B2S5"/>